<dbReference type="PROSITE" id="PS50887">
    <property type="entry name" value="GGDEF"/>
    <property type="match status" value="1"/>
</dbReference>
<protein>
    <recommendedName>
        <fullName evidence="1">diguanylate cyclase</fullName>
        <ecNumber evidence="1">2.7.7.65</ecNumber>
    </recommendedName>
</protein>
<dbReference type="InterPro" id="IPR029787">
    <property type="entry name" value="Nucleotide_cyclase"/>
</dbReference>
<reference evidence="6 7" key="1">
    <citation type="submission" date="2019-08" db="EMBL/GenBank/DDBJ databases">
        <title>Chromobacterium paludis, a novel bacterium isolated from a Maryland marsh pond.</title>
        <authorList>
            <person name="Blackburn M.B."/>
            <person name="Gundersen-Rindal D.E."/>
        </authorList>
    </citation>
    <scope>NUCLEOTIDE SEQUENCE [LARGE SCALE GENOMIC DNA]</scope>
    <source>
        <strain evidence="7">IIBBL 257-1</strain>
    </source>
</reference>
<dbReference type="Pfam" id="PF00072">
    <property type="entry name" value="Response_reg"/>
    <property type="match status" value="1"/>
</dbReference>
<evidence type="ECO:0000259" key="5">
    <source>
        <dbReference type="PROSITE" id="PS50887"/>
    </source>
</evidence>
<feature type="modified residue" description="4-aspartylphosphate" evidence="3">
    <location>
        <position position="63"/>
    </location>
</feature>
<keyword evidence="7" id="KW-1185">Reference proteome</keyword>
<dbReference type="RefSeq" id="WP_149296751.1">
    <property type="nucleotide sequence ID" value="NZ_CP043473.1"/>
</dbReference>
<dbReference type="SUPFAM" id="SSF52172">
    <property type="entry name" value="CheY-like"/>
    <property type="match status" value="1"/>
</dbReference>
<keyword evidence="3" id="KW-0597">Phosphoprotein</keyword>
<evidence type="ECO:0000259" key="4">
    <source>
        <dbReference type="PROSITE" id="PS50110"/>
    </source>
</evidence>
<dbReference type="GO" id="GO:1902201">
    <property type="term" value="P:negative regulation of bacterial-type flagellum-dependent cell motility"/>
    <property type="evidence" value="ECO:0007669"/>
    <property type="project" value="TreeGrafter"/>
</dbReference>
<dbReference type="GO" id="GO:0000160">
    <property type="term" value="P:phosphorelay signal transduction system"/>
    <property type="evidence" value="ECO:0007669"/>
    <property type="project" value="InterPro"/>
</dbReference>
<dbReference type="PANTHER" id="PTHR45138">
    <property type="entry name" value="REGULATORY COMPONENTS OF SENSORY TRANSDUCTION SYSTEM"/>
    <property type="match status" value="1"/>
</dbReference>
<dbReference type="Gene3D" id="3.40.50.2300">
    <property type="match status" value="1"/>
</dbReference>
<dbReference type="SMART" id="SM00267">
    <property type="entry name" value="GGDEF"/>
    <property type="match status" value="1"/>
</dbReference>
<gene>
    <name evidence="6" type="ORF">FYK34_11925</name>
</gene>
<organism evidence="6 7">
    <name type="scientific">Chromobacterium paludis</name>
    <dbReference type="NCBI Taxonomy" id="2605945"/>
    <lineage>
        <taxon>Bacteria</taxon>
        <taxon>Pseudomonadati</taxon>
        <taxon>Pseudomonadota</taxon>
        <taxon>Betaproteobacteria</taxon>
        <taxon>Neisseriales</taxon>
        <taxon>Chromobacteriaceae</taxon>
        <taxon>Chromobacterium</taxon>
    </lineage>
</organism>
<dbReference type="PANTHER" id="PTHR45138:SF9">
    <property type="entry name" value="DIGUANYLATE CYCLASE DGCM-RELATED"/>
    <property type="match status" value="1"/>
</dbReference>
<evidence type="ECO:0000313" key="6">
    <source>
        <dbReference type="EMBL" id="QEL56220.1"/>
    </source>
</evidence>
<dbReference type="GO" id="GO:0005886">
    <property type="term" value="C:plasma membrane"/>
    <property type="evidence" value="ECO:0007669"/>
    <property type="project" value="TreeGrafter"/>
</dbReference>
<dbReference type="InterPro" id="IPR011006">
    <property type="entry name" value="CheY-like_superfamily"/>
</dbReference>
<sequence>MNEPSFLPVLGRRGRILVVDDQPANIMVAHQILQPEHDVFMATGGEQAIAFCQATPPDLLLLDVEMPGMNGMQLCRQLKQDPAMRDIPVIFVTGHHGQEEEIACWEAGAVDFVTKPVTPITLRNRVNAHLMLKYQADQLRAMAFSDGLTGIANRRRFNEKLEQAWRHALRIGNPVSLILADIDYFKKYNDLYGHSAGDDCLRQVAQTLRDQLNRSYDLAARFGGEEFACLLPETTLAGAVSVALKMEAAVRALRLEHGASDAAPCVTISLGVSSVIPDEEGCSQRLIELADSQLYLAKGTGRARVCGV</sequence>
<evidence type="ECO:0000256" key="2">
    <source>
        <dbReference type="ARBA" id="ARBA00034247"/>
    </source>
</evidence>
<dbReference type="FunFam" id="3.30.70.270:FF:000001">
    <property type="entry name" value="Diguanylate cyclase domain protein"/>
    <property type="match status" value="1"/>
</dbReference>
<dbReference type="AlphaFoldDB" id="A0A5C1DHH7"/>
<dbReference type="Proteomes" id="UP000322079">
    <property type="component" value="Chromosome"/>
</dbReference>
<dbReference type="Gene3D" id="3.30.70.270">
    <property type="match status" value="1"/>
</dbReference>
<dbReference type="InterPro" id="IPR050469">
    <property type="entry name" value="Diguanylate_Cyclase"/>
</dbReference>
<evidence type="ECO:0000313" key="7">
    <source>
        <dbReference type="Proteomes" id="UP000322079"/>
    </source>
</evidence>
<dbReference type="EC" id="2.7.7.65" evidence="1"/>
<evidence type="ECO:0000256" key="3">
    <source>
        <dbReference type="PROSITE-ProRule" id="PRU00169"/>
    </source>
</evidence>
<dbReference type="KEGG" id="chrm:FYK34_11925"/>
<accession>A0A5C1DHH7</accession>
<dbReference type="EMBL" id="CP043473">
    <property type="protein sequence ID" value="QEL56220.1"/>
    <property type="molecule type" value="Genomic_DNA"/>
</dbReference>
<name>A0A5C1DHH7_9NEIS</name>
<evidence type="ECO:0000256" key="1">
    <source>
        <dbReference type="ARBA" id="ARBA00012528"/>
    </source>
</evidence>
<dbReference type="SMART" id="SM00448">
    <property type="entry name" value="REC"/>
    <property type="match status" value="1"/>
</dbReference>
<dbReference type="NCBIfam" id="TIGR00254">
    <property type="entry name" value="GGDEF"/>
    <property type="match status" value="1"/>
</dbReference>
<dbReference type="InterPro" id="IPR043128">
    <property type="entry name" value="Rev_trsase/Diguanyl_cyclase"/>
</dbReference>
<dbReference type="InterPro" id="IPR001789">
    <property type="entry name" value="Sig_transdc_resp-reg_receiver"/>
</dbReference>
<feature type="domain" description="GGDEF" evidence="5">
    <location>
        <begin position="173"/>
        <end position="308"/>
    </location>
</feature>
<dbReference type="SUPFAM" id="SSF55073">
    <property type="entry name" value="Nucleotide cyclase"/>
    <property type="match status" value="1"/>
</dbReference>
<dbReference type="GO" id="GO:0052621">
    <property type="term" value="F:diguanylate cyclase activity"/>
    <property type="evidence" value="ECO:0007669"/>
    <property type="project" value="UniProtKB-EC"/>
</dbReference>
<feature type="domain" description="Response regulatory" evidence="4">
    <location>
        <begin position="15"/>
        <end position="130"/>
    </location>
</feature>
<dbReference type="PROSITE" id="PS50110">
    <property type="entry name" value="RESPONSE_REGULATORY"/>
    <property type="match status" value="1"/>
</dbReference>
<dbReference type="InterPro" id="IPR000160">
    <property type="entry name" value="GGDEF_dom"/>
</dbReference>
<dbReference type="Pfam" id="PF00990">
    <property type="entry name" value="GGDEF"/>
    <property type="match status" value="1"/>
</dbReference>
<comment type="catalytic activity">
    <reaction evidence="2">
        <text>2 GTP = 3',3'-c-di-GMP + 2 diphosphate</text>
        <dbReference type="Rhea" id="RHEA:24898"/>
        <dbReference type="ChEBI" id="CHEBI:33019"/>
        <dbReference type="ChEBI" id="CHEBI:37565"/>
        <dbReference type="ChEBI" id="CHEBI:58805"/>
        <dbReference type="EC" id="2.7.7.65"/>
    </reaction>
</comment>
<proteinExistence type="predicted"/>
<dbReference type="CDD" id="cd01949">
    <property type="entry name" value="GGDEF"/>
    <property type="match status" value="1"/>
</dbReference>
<dbReference type="GO" id="GO:0043709">
    <property type="term" value="P:cell adhesion involved in single-species biofilm formation"/>
    <property type="evidence" value="ECO:0007669"/>
    <property type="project" value="TreeGrafter"/>
</dbReference>